<proteinExistence type="predicted"/>
<dbReference type="Proteomes" id="UP000516349">
    <property type="component" value="Chromosome"/>
</dbReference>
<dbReference type="EMBL" id="CP060244">
    <property type="protein sequence ID" value="QNT79412.1"/>
    <property type="molecule type" value="Genomic_DNA"/>
</dbReference>
<gene>
    <name evidence="1" type="ORF">JGUZn3_22110</name>
</gene>
<reference evidence="1 2" key="1">
    <citation type="submission" date="2020-08" db="EMBL/GenBank/DDBJ databases">
        <title>Complete genome sequence of Entomobacter blattae G55GP.</title>
        <authorList>
            <person name="Poehlein A."/>
            <person name="Guzman J."/>
            <person name="Daniel R."/>
            <person name="Vilcinskas A."/>
        </authorList>
    </citation>
    <scope>NUCLEOTIDE SEQUENCE [LARGE SCALE GENOMIC DNA]</scope>
    <source>
        <strain evidence="1 2">G55GP</strain>
    </source>
</reference>
<evidence type="ECO:0000313" key="1">
    <source>
        <dbReference type="EMBL" id="QNT79412.1"/>
    </source>
</evidence>
<keyword evidence="2" id="KW-1185">Reference proteome</keyword>
<evidence type="ECO:0000313" key="2">
    <source>
        <dbReference type="Proteomes" id="UP000516349"/>
    </source>
</evidence>
<dbReference type="KEGG" id="ebla:JGUZn3_22110"/>
<dbReference type="AlphaFoldDB" id="A0A7H1NUF2"/>
<organism evidence="1 2">
    <name type="scientific">Entomobacter blattae</name>
    <dbReference type="NCBI Taxonomy" id="2762277"/>
    <lineage>
        <taxon>Bacteria</taxon>
        <taxon>Pseudomonadati</taxon>
        <taxon>Pseudomonadota</taxon>
        <taxon>Alphaproteobacteria</taxon>
        <taxon>Acetobacterales</taxon>
        <taxon>Acetobacteraceae</taxon>
        <taxon>Entomobacter</taxon>
    </lineage>
</organism>
<name>A0A7H1NUF2_9PROT</name>
<sequence>MAGRSKHFVGEVINGFRLKGNVSCGRWTVECTECGYSHDWAAGRLDRKICLNCHPTEDRRGSPRRFYGPGDALNGRVLIERLSNNKWRNRCEACGRETERHLSSLRASSCPCSQRRISKDSNNGRDLIDYTGKTVGSYLVSAMGESYLGGFTWTATCQKCGITRTAPISSLNQTCTNCSKIEYESALNTLRVNYTTGLQGQQLVEYRRYVACHFSEREARNRALQVQP</sequence>
<dbReference type="RefSeq" id="WP_203413578.1">
    <property type="nucleotide sequence ID" value="NZ_CP060244.1"/>
</dbReference>
<accession>A0A7H1NUF2</accession>
<protein>
    <submittedName>
        <fullName evidence="1">Uncharacterized protein</fullName>
    </submittedName>
</protein>